<dbReference type="AlphaFoldDB" id="B4QHY0"/>
<dbReference type="GO" id="GO:0008270">
    <property type="term" value="F:zinc ion binding"/>
    <property type="evidence" value="ECO:0007669"/>
    <property type="project" value="UniProtKB-KW"/>
</dbReference>
<organism evidence="3 4">
    <name type="scientific">Drosophila simulans</name>
    <name type="common">Fruit fly</name>
    <dbReference type="NCBI Taxonomy" id="7240"/>
    <lineage>
        <taxon>Eukaryota</taxon>
        <taxon>Metazoa</taxon>
        <taxon>Ecdysozoa</taxon>
        <taxon>Arthropoda</taxon>
        <taxon>Hexapoda</taxon>
        <taxon>Insecta</taxon>
        <taxon>Pterygota</taxon>
        <taxon>Neoptera</taxon>
        <taxon>Endopterygota</taxon>
        <taxon>Diptera</taxon>
        <taxon>Brachycera</taxon>
        <taxon>Muscomorpha</taxon>
        <taxon>Ephydroidea</taxon>
        <taxon>Drosophilidae</taxon>
        <taxon>Drosophila</taxon>
        <taxon>Sophophora</taxon>
    </lineage>
</organism>
<reference evidence="3 4" key="1">
    <citation type="journal article" date="2007" name="Nature">
        <title>Evolution of genes and genomes on the Drosophila phylogeny.</title>
        <authorList>
            <consortium name="Drosophila 12 Genomes Consortium"/>
            <person name="Clark A.G."/>
            <person name="Eisen M.B."/>
            <person name="Smith D.R."/>
            <person name="Bergman C.M."/>
            <person name="Oliver B."/>
            <person name="Markow T.A."/>
            <person name="Kaufman T.C."/>
            <person name="Kellis M."/>
            <person name="Gelbart W."/>
            <person name="Iyer V.N."/>
            <person name="Pollard D.A."/>
            <person name="Sackton T.B."/>
            <person name="Larracuente A.M."/>
            <person name="Singh N.D."/>
            <person name="Abad J.P."/>
            <person name="Abt D.N."/>
            <person name="Adryan B."/>
            <person name="Aguade M."/>
            <person name="Akashi H."/>
            <person name="Anderson W.W."/>
            <person name="Aquadro C.F."/>
            <person name="Ardell D.H."/>
            <person name="Arguello R."/>
            <person name="Artieri C.G."/>
            <person name="Barbash D.A."/>
            <person name="Barker D."/>
            <person name="Barsanti P."/>
            <person name="Batterham P."/>
            <person name="Batzoglou S."/>
            <person name="Begun D."/>
            <person name="Bhutkar A."/>
            <person name="Blanco E."/>
            <person name="Bosak S.A."/>
            <person name="Bradley R.K."/>
            <person name="Brand A.D."/>
            <person name="Brent M.R."/>
            <person name="Brooks A.N."/>
            <person name="Brown R.H."/>
            <person name="Butlin R.K."/>
            <person name="Caggese C."/>
            <person name="Calvi B.R."/>
            <person name="Bernardo de Carvalho A."/>
            <person name="Caspi A."/>
            <person name="Castrezana S."/>
            <person name="Celniker S.E."/>
            <person name="Chang J.L."/>
            <person name="Chapple C."/>
            <person name="Chatterji S."/>
            <person name="Chinwalla A."/>
            <person name="Civetta A."/>
            <person name="Clifton S.W."/>
            <person name="Comeron J.M."/>
            <person name="Costello J.C."/>
            <person name="Coyne J.A."/>
            <person name="Daub J."/>
            <person name="David R.G."/>
            <person name="Delcher A.L."/>
            <person name="Delehaunty K."/>
            <person name="Do C.B."/>
            <person name="Ebling H."/>
            <person name="Edwards K."/>
            <person name="Eickbush T."/>
            <person name="Evans J.D."/>
            <person name="Filipski A."/>
            <person name="Findeiss S."/>
            <person name="Freyhult E."/>
            <person name="Fulton L."/>
            <person name="Fulton R."/>
            <person name="Garcia A.C."/>
            <person name="Gardiner A."/>
            <person name="Garfield D.A."/>
            <person name="Garvin B.E."/>
            <person name="Gibson G."/>
            <person name="Gilbert D."/>
            <person name="Gnerre S."/>
            <person name="Godfrey J."/>
            <person name="Good R."/>
            <person name="Gotea V."/>
            <person name="Gravely B."/>
            <person name="Greenberg A.J."/>
            <person name="Griffiths-Jones S."/>
            <person name="Gross S."/>
            <person name="Guigo R."/>
            <person name="Gustafson E.A."/>
            <person name="Haerty W."/>
            <person name="Hahn M.W."/>
            <person name="Halligan D.L."/>
            <person name="Halpern A.L."/>
            <person name="Halter G.M."/>
            <person name="Han M.V."/>
            <person name="Heger A."/>
            <person name="Hillier L."/>
            <person name="Hinrichs A.S."/>
            <person name="Holmes I."/>
            <person name="Hoskins R.A."/>
            <person name="Hubisz M.J."/>
            <person name="Hultmark D."/>
            <person name="Huntley M.A."/>
            <person name="Jaffe D.B."/>
            <person name="Jagadeeshan S."/>
            <person name="Jeck W.R."/>
            <person name="Johnson J."/>
            <person name="Jones C.D."/>
            <person name="Jordan W.C."/>
            <person name="Karpen G.H."/>
            <person name="Kataoka E."/>
            <person name="Keightley P.D."/>
            <person name="Kheradpour P."/>
            <person name="Kirkness E.F."/>
            <person name="Koerich L.B."/>
            <person name="Kristiansen K."/>
            <person name="Kudrna D."/>
            <person name="Kulathinal R.J."/>
            <person name="Kumar S."/>
            <person name="Kwok R."/>
            <person name="Lander E."/>
            <person name="Langley C.H."/>
            <person name="Lapoint R."/>
            <person name="Lazzaro B.P."/>
            <person name="Lee S.J."/>
            <person name="Levesque L."/>
            <person name="Li R."/>
            <person name="Lin C.F."/>
            <person name="Lin M.F."/>
            <person name="Lindblad-Toh K."/>
            <person name="Llopart A."/>
            <person name="Long M."/>
            <person name="Low L."/>
            <person name="Lozovsky E."/>
            <person name="Lu J."/>
            <person name="Luo M."/>
            <person name="Machado C.A."/>
            <person name="Makalowski W."/>
            <person name="Marzo M."/>
            <person name="Matsuda M."/>
            <person name="Matzkin L."/>
            <person name="McAllister B."/>
            <person name="McBride C.S."/>
            <person name="McKernan B."/>
            <person name="McKernan K."/>
            <person name="Mendez-Lago M."/>
            <person name="Minx P."/>
            <person name="Mollenhauer M.U."/>
            <person name="Montooth K."/>
            <person name="Mount S.M."/>
            <person name="Mu X."/>
            <person name="Myers E."/>
            <person name="Negre B."/>
            <person name="Newfeld S."/>
            <person name="Nielsen R."/>
            <person name="Noor M.A."/>
            <person name="O'Grady P."/>
            <person name="Pachter L."/>
            <person name="Papaceit M."/>
            <person name="Parisi M.J."/>
            <person name="Parisi M."/>
            <person name="Parts L."/>
            <person name="Pedersen J.S."/>
            <person name="Pesole G."/>
            <person name="Phillippy A.M."/>
            <person name="Ponting C.P."/>
            <person name="Pop M."/>
            <person name="Porcelli D."/>
            <person name="Powell J.R."/>
            <person name="Prohaska S."/>
            <person name="Pruitt K."/>
            <person name="Puig M."/>
            <person name="Quesneville H."/>
            <person name="Ram K.R."/>
            <person name="Rand D."/>
            <person name="Rasmussen M.D."/>
            <person name="Reed L.K."/>
            <person name="Reenan R."/>
            <person name="Reily A."/>
            <person name="Remington K.A."/>
            <person name="Rieger T.T."/>
            <person name="Ritchie M.G."/>
            <person name="Robin C."/>
            <person name="Rogers Y.H."/>
            <person name="Rohde C."/>
            <person name="Rozas J."/>
            <person name="Rubenfield M.J."/>
            <person name="Ruiz A."/>
            <person name="Russo S."/>
            <person name="Salzberg S.L."/>
            <person name="Sanchez-Gracia A."/>
            <person name="Saranga D.J."/>
            <person name="Sato H."/>
            <person name="Schaeffer S.W."/>
            <person name="Schatz M.C."/>
            <person name="Schlenke T."/>
            <person name="Schwartz R."/>
            <person name="Segarra C."/>
            <person name="Singh R.S."/>
            <person name="Sirot L."/>
            <person name="Sirota M."/>
            <person name="Sisneros N.B."/>
            <person name="Smith C.D."/>
            <person name="Smith T.F."/>
            <person name="Spieth J."/>
            <person name="Stage D.E."/>
            <person name="Stark A."/>
            <person name="Stephan W."/>
            <person name="Strausberg R.L."/>
            <person name="Strempel S."/>
            <person name="Sturgill D."/>
            <person name="Sutton G."/>
            <person name="Sutton G.G."/>
            <person name="Tao W."/>
            <person name="Teichmann S."/>
            <person name="Tobari Y.N."/>
            <person name="Tomimura Y."/>
            <person name="Tsolas J.M."/>
            <person name="Valente V.L."/>
            <person name="Venter E."/>
            <person name="Venter J.C."/>
            <person name="Vicario S."/>
            <person name="Vieira F.G."/>
            <person name="Vilella A.J."/>
            <person name="Villasante A."/>
            <person name="Walenz B."/>
            <person name="Wang J."/>
            <person name="Wasserman M."/>
            <person name="Watts T."/>
            <person name="Wilson D."/>
            <person name="Wilson R.K."/>
            <person name="Wing R.A."/>
            <person name="Wolfner M.F."/>
            <person name="Wong A."/>
            <person name="Wong G.K."/>
            <person name="Wu C.I."/>
            <person name="Wu G."/>
            <person name="Yamamoto D."/>
            <person name="Yang H.P."/>
            <person name="Yang S.P."/>
            <person name="Yorke J.A."/>
            <person name="Yoshida K."/>
            <person name="Zdobnov E."/>
            <person name="Zhang P."/>
            <person name="Zhang Y."/>
            <person name="Zimin A.V."/>
            <person name="Baldwin J."/>
            <person name="Abdouelleil A."/>
            <person name="Abdulkadir J."/>
            <person name="Abebe A."/>
            <person name="Abera B."/>
            <person name="Abreu J."/>
            <person name="Acer S.C."/>
            <person name="Aftuck L."/>
            <person name="Alexander A."/>
            <person name="An P."/>
            <person name="Anderson E."/>
            <person name="Anderson S."/>
            <person name="Arachi H."/>
            <person name="Azer M."/>
            <person name="Bachantsang P."/>
            <person name="Barry A."/>
            <person name="Bayul T."/>
            <person name="Berlin A."/>
            <person name="Bessette D."/>
            <person name="Bloom T."/>
            <person name="Blye J."/>
            <person name="Boguslavskiy L."/>
            <person name="Bonnet C."/>
            <person name="Boukhgalter B."/>
            <person name="Bourzgui I."/>
            <person name="Brown A."/>
            <person name="Cahill P."/>
            <person name="Channer S."/>
            <person name="Cheshatsang Y."/>
            <person name="Chuda L."/>
            <person name="Citroen M."/>
            <person name="Collymore A."/>
            <person name="Cooke P."/>
            <person name="Costello M."/>
            <person name="D'Aco K."/>
            <person name="Daza R."/>
            <person name="De Haan G."/>
            <person name="DeGray S."/>
            <person name="DeMaso C."/>
            <person name="Dhargay N."/>
            <person name="Dooley K."/>
            <person name="Dooley E."/>
            <person name="Doricent M."/>
            <person name="Dorje P."/>
            <person name="Dorjee K."/>
            <person name="Dupes A."/>
            <person name="Elong R."/>
            <person name="Falk J."/>
            <person name="Farina A."/>
            <person name="Faro S."/>
            <person name="Ferguson D."/>
            <person name="Fisher S."/>
            <person name="Foley C.D."/>
            <person name="Franke A."/>
            <person name="Friedrich D."/>
            <person name="Gadbois L."/>
            <person name="Gearin G."/>
            <person name="Gearin C.R."/>
            <person name="Giannoukos G."/>
            <person name="Goode T."/>
            <person name="Graham J."/>
            <person name="Grandbois E."/>
            <person name="Grewal S."/>
            <person name="Gyaltsen K."/>
            <person name="Hafez N."/>
            <person name="Hagos B."/>
            <person name="Hall J."/>
            <person name="Henson C."/>
            <person name="Hollinger A."/>
            <person name="Honan T."/>
            <person name="Huard M.D."/>
            <person name="Hughes L."/>
            <person name="Hurhula B."/>
            <person name="Husby M.E."/>
            <person name="Kamat A."/>
            <person name="Kanga B."/>
            <person name="Kashin S."/>
            <person name="Khazanovich D."/>
            <person name="Kisner P."/>
            <person name="Lance K."/>
            <person name="Lara M."/>
            <person name="Lee W."/>
            <person name="Lennon N."/>
            <person name="Letendre F."/>
            <person name="LeVine R."/>
            <person name="Lipovsky A."/>
            <person name="Liu X."/>
            <person name="Liu J."/>
            <person name="Liu S."/>
            <person name="Lokyitsang T."/>
            <person name="Lokyitsang Y."/>
            <person name="Lubonja R."/>
            <person name="Lui A."/>
            <person name="MacDonald P."/>
            <person name="Magnisalis V."/>
            <person name="Maru K."/>
            <person name="Matthews C."/>
            <person name="McCusker W."/>
            <person name="McDonough S."/>
            <person name="Mehta T."/>
            <person name="Meldrim J."/>
            <person name="Meneus L."/>
            <person name="Mihai O."/>
            <person name="Mihalev A."/>
            <person name="Mihova T."/>
            <person name="Mittelman R."/>
            <person name="Mlenga V."/>
            <person name="Montmayeur A."/>
            <person name="Mulrain L."/>
            <person name="Navidi A."/>
            <person name="Naylor J."/>
            <person name="Negash T."/>
            <person name="Nguyen T."/>
            <person name="Nguyen N."/>
            <person name="Nicol R."/>
            <person name="Norbu C."/>
            <person name="Norbu N."/>
            <person name="Novod N."/>
            <person name="O'Neill B."/>
            <person name="Osman S."/>
            <person name="Markiewicz E."/>
            <person name="Oyono O.L."/>
            <person name="Patti C."/>
            <person name="Phunkhang P."/>
            <person name="Pierre F."/>
            <person name="Priest M."/>
            <person name="Raghuraman S."/>
            <person name="Rege F."/>
            <person name="Reyes R."/>
            <person name="Rise C."/>
            <person name="Rogov P."/>
            <person name="Ross K."/>
            <person name="Ryan E."/>
            <person name="Settipalli S."/>
            <person name="Shea T."/>
            <person name="Sherpa N."/>
            <person name="Shi L."/>
            <person name="Shih D."/>
            <person name="Sparrow T."/>
            <person name="Spaulding J."/>
            <person name="Stalker J."/>
            <person name="Stange-Thomann N."/>
            <person name="Stavropoulos S."/>
            <person name="Stone C."/>
            <person name="Strader C."/>
            <person name="Tesfaye S."/>
            <person name="Thomson T."/>
            <person name="Thoulutsang Y."/>
            <person name="Thoulutsang D."/>
            <person name="Topham K."/>
            <person name="Topping I."/>
            <person name="Tsamla T."/>
            <person name="Vassiliev H."/>
            <person name="Vo A."/>
            <person name="Wangchuk T."/>
            <person name="Wangdi T."/>
            <person name="Weiand M."/>
            <person name="Wilkinson J."/>
            <person name="Wilson A."/>
            <person name="Yadav S."/>
            <person name="Young G."/>
            <person name="Yu Q."/>
            <person name="Zembek L."/>
            <person name="Zhong D."/>
            <person name="Zimmer A."/>
            <person name="Zwirko Z."/>
            <person name="Jaffe D.B."/>
            <person name="Alvarez P."/>
            <person name="Brockman W."/>
            <person name="Butler J."/>
            <person name="Chin C."/>
            <person name="Gnerre S."/>
            <person name="Grabherr M."/>
            <person name="Kleber M."/>
            <person name="Mauceli E."/>
            <person name="MacCallum I."/>
        </authorList>
    </citation>
    <scope>NUCLEOTIDE SEQUENCE [LARGE SCALE GENOMIC DNA]</scope>
    <source>
        <strain evidence="4">white501</strain>
    </source>
</reference>
<protein>
    <submittedName>
        <fullName evidence="3">GD25542</fullName>
    </submittedName>
</protein>
<dbReference type="OMA" id="VTRRYAC"/>
<proteinExistence type="predicted"/>
<dbReference type="PROSITE" id="PS00028">
    <property type="entry name" value="ZINC_FINGER_C2H2_1"/>
    <property type="match status" value="2"/>
</dbReference>
<dbReference type="Proteomes" id="UP000000304">
    <property type="component" value="Chromosome 2R"/>
</dbReference>
<evidence type="ECO:0000313" key="3">
    <source>
        <dbReference type="EMBL" id="EDX07351.1"/>
    </source>
</evidence>
<dbReference type="SUPFAM" id="SSF57667">
    <property type="entry name" value="beta-beta-alpha zinc fingers"/>
    <property type="match status" value="1"/>
</dbReference>
<dbReference type="InterPro" id="IPR036236">
    <property type="entry name" value="Znf_C2H2_sf"/>
</dbReference>
<dbReference type="PROSITE" id="PS50157">
    <property type="entry name" value="ZINC_FINGER_C2H2_2"/>
    <property type="match status" value="1"/>
</dbReference>
<gene>
    <name evidence="3" type="primary">Dsim\GD25542</name>
    <name evidence="3" type="ORF">Dsim_GD25542</name>
</gene>
<keyword evidence="1" id="KW-0479">Metal-binding</keyword>
<sequence>MTGDFLTFFVRFLLSKHKSPQRIMTSAGDWIEELEQATLLSIQEDNGIVTKVYVEPCLQPRIKKKVFPVDNTQLFHCPFCSIAIRTAGPYKVHLMACKRHWARMMKDAPDVSQQPCSICKKTFSSVDALVSHRLLHGTPSLNRTCAACNVEFETDLEYRTHLESHLIPCESTDESNEGAYTITKTFTCIFCRTEFEASFKPGQVTRRYGCDACVVRLKAQEEEKKIFGKRRAHLPAIVVGKSTNMRASFPSCEDLPYAG</sequence>
<dbReference type="Pfam" id="PF12874">
    <property type="entry name" value="zf-met"/>
    <property type="match status" value="1"/>
</dbReference>
<accession>B4QHY0</accession>
<dbReference type="OrthoDB" id="6077919at2759"/>
<keyword evidence="4" id="KW-1185">Reference proteome</keyword>
<evidence type="ECO:0000259" key="2">
    <source>
        <dbReference type="PROSITE" id="PS50157"/>
    </source>
</evidence>
<dbReference type="Gene3D" id="3.30.160.60">
    <property type="entry name" value="Classic Zinc Finger"/>
    <property type="match status" value="1"/>
</dbReference>
<feature type="domain" description="C2H2-type" evidence="2">
    <location>
        <begin position="114"/>
        <end position="136"/>
    </location>
</feature>
<evidence type="ECO:0000256" key="1">
    <source>
        <dbReference type="PROSITE-ProRule" id="PRU00042"/>
    </source>
</evidence>
<dbReference type="InterPro" id="IPR013087">
    <property type="entry name" value="Znf_C2H2_type"/>
</dbReference>
<keyword evidence="1" id="KW-0862">Zinc</keyword>
<dbReference type="SMART" id="SM00355">
    <property type="entry name" value="ZnF_C2H2"/>
    <property type="match status" value="3"/>
</dbReference>
<dbReference type="PhylomeDB" id="B4QHY0"/>
<dbReference type="EMBL" id="CM000362">
    <property type="protein sequence ID" value="EDX07351.1"/>
    <property type="molecule type" value="Genomic_DNA"/>
</dbReference>
<evidence type="ECO:0000313" key="4">
    <source>
        <dbReference type="Proteomes" id="UP000000304"/>
    </source>
</evidence>
<dbReference type="STRING" id="7240.B4QHY0"/>
<keyword evidence="1" id="KW-0863">Zinc-finger</keyword>
<name>B4QHY0_DROSI</name>
<dbReference type="HOGENOM" id="CLU_1074670_0_0_1"/>